<dbReference type="OrthoDB" id="3188871at2759"/>
<evidence type="ECO:0000313" key="1">
    <source>
        <dbReference type="EMBL" id="KAF9458720.1"/>
    </source>
</evidence>
<accession>A0A9P5XZX5</accession>
<comment type="caution">
    <text evidence="1">The sequence shown here is derived from an EMBL/GenBank/DDBJ whole genome shotgun (WGS) entry which is preliminary data.</text>
</comment>
<dbReference type="EMBL" id="MU150333">
    <property type="protein sequence ID" value="KAF9458720.1"/>
    <property type="molecule type" value="Genomic_DNA"/>
</dbReference>
<keyword evidence="2" id="KW-1185">Reference proteome</keyword>
<reference evidence="1" key="1">
    <citation type="submission" date="2020-11" db="EMBL/GenBank/DDBJ databases">
        <authorList>
            <consortium name="DOE Joint Genome Institute"/>
            <person name="Ahrendt S."/>
            <person name="Riley R."/>
            <person name="Andreopoulos W."/>
            <person name="Labutti K."/>
            <person name="Pangilinan J."/>
            <person name="Ruiz-Duenas F.J."/>
            <person name="Barrasa J.M."/>
            <person name="Sanchez-Garcia M."/>
            <person name="Camarero S."/>
            <person name="Miyauchi S."/>
            <person name="Serrano A."/>
            <person name="Linde D."/>
            <person name="Babiker R."/>
            <person name="Drula E."/>
            <person name="Ayuso-Fernandez I."/>
            <person name="Pacheco R."/>
            <person name="Padilla G."/>
            <person name="Ferreira P."/>
            <person name="Barriuso J."/>
            <person name="Kellner H."/>
            <person name="Castanera R."/>
            <person name="Alfaro M."/>
            <person name="Ramirez L."/>
            <person name="Pisabarro A.G."/>
            <person name="Kuo A."/>
            <person name="Tritt A."/>
            <person name="Lipzen A."/>
            <person name="He G."/>
            <person name="Yan M."/>
            <person name="Ng V."/>
            <person name="Cullen D."/>
            <person name="Martin F."/>
            <person name="Rosso M.-N."/>
            <person name="Henrissat B."/>
            <person name="Hibbett D."/>
            <person name="Martinez A.T."/>
            <person name="Grigoriev I.V."/>
        </authorList>
    </citation>
    <scope>NUCLEOTIDE SEQUENCE</scope>
    <source>
        <strain evidence="1">CBS 247.69</strain>
    </source>
</reference>
<protein>
    <submittedName>
        <fullName evidence="1">Uncharacterized protein</fullName>
    </submittedName>
</protein>
<dbReference type="AlphaFoldDB" id="A0A9P5XZX5"/>
<evidence type="ECO:0000313" key="2">
    <source>
        <dbReference type="Proteomes" id="UP000807353"/>
    </source>
</evidence>
<organism evidence="1 2">
    <name type="scientific">Collybia nuda</name>
    <dbReference type="NCBI Taxonomy" id="64659"/>
    <lineage>
        <taxon>Eukaryota</taxon>
        <taxon>Fungi</taxon>
        <taxon>Dikarya</taxon>
        <taxon>Basidiomycota</taxon>
        <taxon>Agaricomycotina</taxon>
        <taxon>Agaricomycetes</taxon>
        <taxon>Agaricomycetidae</taxon>
        <taxon>Agaricales</taxon>
        <taxon>Tricholomatineae</taxon>
        <taxon>Clitocybaceae</taxon>
        <taxon>Collybia</taxon>
    </lineage>
</organism>
<name>A0A9P5XZX5_9AGAR</name>
<gene>
    <name evidence="1" type="ORF">BDZ94DRAFT_1270088</name>
</gene>
<dbReference type="Proteomes" id="UP000807353">
    <property type="component" value="Unassembled WGS sequence"/>
</dbReference>
<sequence length="167" mass="17782">MSKIVLPQLASWTKGHVTAIVEATTAGALDDALKAFLAKDAKITVNGVEVSHDKYKTLIQGEKFQEAGATVAFSGEVQVPSADDPDDFFTAGSVGLFYTAVVSEAIVIHDVPVQRQLTASLNVVIEQDTSIPIPKPPSIPIHGFPIVDRRRVVALNQVITNGPAPRT</sequence>
<proteinExistence type="predicted"/>